<dbReference type="InterPro" id="IPR004090">
    <property type="entry name" value="Chemotax_Me-accpt_rcpt"/>
</dbReference>
<dbReference type="InterPro" id="IPR029151">
    <property type="entry name" value="Sensor-like_sf"/>
</dbReference>
<sequence length="627" mass="67760">MNLSLRGKIALASIAISATLSASIIGLSTSKMTSLTEKEIKTKIVSVAEVTDKLVAKWVDSKISVLNGVDIKGDFKQAGDQAIKSADLKDVFYGESNGHYRGAALNEDEMPEDGFDPRTRPWYKGAMTSGKTIITSPYLDDDTNKMAIAIAKPITGPTGLDAVISVELFVDEFSKEISEITVGDEANIYLVDKSNATFIAHSKGEFLYKPTTEYTKEFTTSKLTDFESDRKIHHVNVGEETKLVYFMPIQSTNWIIAVELDEATEMASLHAIILQNVLLSIVLIFASALFIIWLSKVLLKDLHTVSDALGEIADGDGDLTQRIDIKNHDEIGALAENFNKFVGNMHGIVTRLSSVSTNLNIQAHDMNTQSGERRILIQNQQGEVNMVATAIHEMASATQEIAKNAEGTANASDNAVAKCKDGESQVVRTQESINELANEVQSATEIILKLEDHGNAINAVLATIQDIAEQTNLLALNAAIEAARAGDAGRGFAVVADEVRILSQNTHKSTKEIQETIETLRTTTADAVGIMETSRELASKSVSEAESAAYNLSKINQVVVEISDMASQIATAAEEQASVTDEITKNTEMIRDAADDLSEKAVIAEEQSVALSGLSGDLNKEIGSFKL</sequence>
<evidence type="ECO:0000256" key="6">
    <source>
        <dbReference type="ARBA" id="ARBA00022989"/>
    </source>
</evidence>
<feature type="coiled-coil region" evidence="11">
    <location>
        <begin position="426"/>
        <end position="453"/>
    </location>
</feature>
<evidence type="ECO:0000256" key="9">
    <source>
        <dbReference type="ARBA" id="ARBA00029447"/>
    </source>
</evidence>
<dbReference type="SMART" id="SM00283">
    <property type="entry name" value="MA"/>
    <property type="match status" value="1"/>
</dbReference>
<evidence type="ECO:0000256" key="10">
    <source>
        <dbReference type="PROSITE-ProRule" id="PRU00284"/>
    </source>
</evidence>
<dbReference type="SUPFAM" id="SSF103190">
    <property type="entry name" value="Sensory domain-like"/>
    <property type="match status" value="1"/>
</dbReference>
<dbReference type="PRINTS" id="PR00260">
    <property type="entry name" value="CHEMTRNSDUCR"/>
</dbReference>
<evidence type="ECO:0000313" key="17">
    <source>
        <dbReference type="Proteomes" id="UP000315115"/>
    </source>
</evidence>
<dbReference type="PANTHER" id="PTHR32089:SF117">
    <property type="entry name" value="METHYL ACCEPTING SENSORY TRANSDUCER WITH CACHE_1 SMALL MOLECULE BINDING DOMAIN"/>
    <property type="match status" value="1"/>
</dbReference>
<dbReference type="RefSeq" id="WP_138955351.1">
    <property type="nucleotide sequence ID" value="NZ_AP019799.1"/>
</dbReference>
<keyword evidence="7 12" id="KW-0472">Membrane</keyword>
<dbReference type="Gene3D" id="3.30.450.20">
    <property type="entry name" value="PAS domain"/>
    <property type="match status" value="2"/>
</dbReference>
<evidence type="ECO:0000256" key="2">
    <source>
        <dbReference type="ARBA" id="ARBA00022475"/>
    </source>
</evidence>
<dbReference type="GO" id="GO:0007165">
    <property type="term" value="P:signal transduction"/>
    <property type="evidence" value="ECO:0007669"/>
    <property type="project" value="UniProtKB-KW"/>
</dbReference>
<dbReference type="PROSITE" id="PS50885">
    <property type="entry name" value="HAMP"/>
    <property type="match status" value="1"/>
</dbReference>
<dbReference type="PROSITE" id="PS50192">
    <property type="entry name" value="T_SNARE"/>
    <property type="match status" value="1"/>
</dbReference>
<dbReference type="InterPro" id="IPR000727">
    <property type="entry name" value="T_SNARE_dom"/>
</dbReference>
<evidence type="ECO:0000256" key="4">
    <source>
        <dbReference type="ARBA" id="ARBA00022519"/>
    </source>
</evidence>
<keyword evidence="4" id="KW-0997">Cell inner membrane</keyword>
<dbReference type="CDD" id="cd12913">
    <property type="entry name" value="PDC1_MCP_like"/>
    <property type="match status" value="1"/>
</dbReference>
<feature type="transmembrane region" description="Helical" evidence="12">
    <location>
        <begin position="272"/>
        <end position="294"/>
    </location>
</feature>
<feature type="domain" description="T-SNARE coiled-coil homology" evidence="14">
    <location>
        <begin position="542"/>
        <end position="588"/>
    </location>
</feature>
<keyword evidence="3" id="KW-0145">Chemotaxis</keyword>
<comment type="subcellular location">
    <subcellularLocation>
        <location evidence="1">Cell inner membrane</location>
        <topology evidence="1">Multi-pass membrane protein</topology>
    </subcellularLocation>
</comment>
<dbReference type="AlphaFoldDB" id="A0A510IDK7"/>
<keyword evidence="5 12" id="KW-0812">Transmembrane</keyword>
<gene>
    <name evidence="16" type="ORF">VroAM7_42800</name>
</gene>
<organism evidence="16 17">
    <name type="scientific">Vibrio rotiferianus</name>
    <dbReference type="NCBI Taxonomy" id="190895"/>
    <lineage>
        <taxon>Bacteria</taxon>
        <taxon>Pseudomonadati</taxon>
        <taxon>Pseudomonadota</taxon>
        <taxon>Gammaproteobacteria</taxon>
        <taxon>Vibrionales</taxon>
        <taxon>Vibrionaceae</taxon>
        <taxon>Vibrio</taxon>
    </lineage>
</organism>
<comment type="similarity">
    <text evidence="9">Belongs to the methyl-accepting chemotaxis (MCP) protein family.</text>
</comment>
<evidence type="ECO:0000259" key="14">
    <source>
        <dbReference type="PROSITE" id="PS50192"/>
    </source>
</evidence>
<protein>
    <submittedName>
        <fullName evidence="16">Methyl-accepting chemotaxis protein</fullName>
    </submittedName>
</protein>
<evidence type="ECO:0000256" key="12">
    <source>
        <dbReference type="SAM" id="Phobius"/>
    </source>
</evidence>
<keyword evidence="6 12" id="KW-1133">Transmembrane helix</keyword>
<dbReference type="CDD" id="cd12912">
    <property type="entry name" value="PDC2_MCP_like"/>
    <property type="match status" value="1"/>
</dbReference>
<evidence type="ECO:0000256" key="3">
    <source>
        <dbReference type="ARBA" id="ARBA00022500"/>
    </source>
</evidence>
<dbReference type="InterPro" id="IPR004089">
    <property type="entry name" value="MCPsignal_dom"/>
</dbReference>
<evidence type="ECO:0000259" key="13">
    <source>
        <dbReference type="PROSITE" id="PS50111"/>
    </source>
</evidence>
<dbReference type="GO" id="GO:0006935">
    <property type="term" value="P:chemotaxis"/>
    <property type="evidence" value="ECO:0007669"/>
    <property type="project" value="UniProtKB-KW"/>
</dbReference>
<dbReference type="SMART" id="SM00304">
    <property type="entry name" value="HAMP"/>
    <property type="match status" value="1"/>
</dbReference>
<dbReference type="GO" id="GO:0005886">
    <property type="term" value="C:plasma membrane"/>
    <property type="evidence" value="ECO:0007669"/>
    <property type="project" value="UniProtKB-SubCell"/>
</dbReference>
<keyword evidence="11" id="KW-0175">Coiled coil</keyword>
<dbReference type="InterPro" id="IPR003660">
    <property type="entry name" value="HAMP_dom"/>
</dbReference>
<evidence type="ECO:0000256" key="11">
    <source>
        <dbReference type="SAM" id="Coils"/>
    </source>
</evidence>
<feature type="domain" description="HAMP" evidence="15">
    <location>
        <begin position="296"/>
        <end position="350"/>
    </location>
</feature>
<dbReference type="GO" id="GO:0004888">
    <property type="term" value="F:transmembrane signaling receptor activity"/>
    <property type="evidence" value="ECO:0007669"/>
    <property type="project" value="InterPro"/>
</dbReference>
<dbReference type="PROSITE" id="PS50111">
    <property type="entry name" value="CHEMOTAXIS_TRANSDUC_2"/>
    <property type="match status" value="1"/>
</dbReference>
<accession>A0A510IDK7</accession>
<feature type="domain" description="Methyl-accepting transducer" evidence="13">
    <location>
        <begin position="355"/>
        <end position="591"/>
    </location>
</feature>
<evidence type="ECO:0000256" key="8">
    <source>
        <dbReference type="ARBA" id="ARBA00023224"/>
    </source>
</evidence>
<keyword evidence="8 10" id="KW-0807">Transducer</keyword>
<dbReference type="CDD" id="cd06225">
    <property type="entry name" value="HAMP"/>
    <property type="match status" value="1"/>
</dbReference>
<keyword evidence="2" id="KW-1003">Cell membrane</keyword>
<dbReference type="PANTHER" id="PTHR32089">
    <property type="entry name" value="METHYL-ACCEPTING CHEMOTAXIS PROTEIN MCPB"/>
    <property type="match status" value="1"/>
</dbReference>
<proteinExistence type="inferred from homology"/>
<dbReference type="Proteomes" id="UP000315115">
    <property type="component" value="Chromosome 2"/>
</dbReference>
<reference evidence="17" key="1">
    <citation type="submission" date="2019-07" db="EMBL/GenBank/DDBJ databases">
        <title>Complete Genome Sequences of Vibrion rotiferianus strain AM7.</title>
        <authorList>
            <person name="Miyazaki K."/>
            <person name="Wiseschart A."/>
            <person name="Pootanakit K."/>
            <person name="Ishimori K."/>
            <person name="Kitahara K."/>
        </authorList>
    </citation>
    <scope>NUCLEOTIDE SEQUENCE [LARGE SCALE GENOMIC DNA]</scope>
    <source>
        <strain evidence="17">AM7</strain>
    </source>
</reference>
<dbReference type="Pfam" id="PF00672">
    <property type="entry name" value="HAMP"/>
    <property type="match status" value="1"/>
</dbReference>
<evidence type="ECO:0000256" key="7">
    <source>
        <dbReference type="ARBA" id="ARBA00023136"/>
    </source>
</evidence>
<name>A0A510IDK7_9VIBR</name>
<evidence type="ECO:0000256" key="1">
    <source>
        <dbReference type="ARBA" id="ARBA00004429"/>
    </source>
</evidence>
<evidence type="ECO:0000256" key="5">
    <source>
        <dbReference type="ARBA" id="ARBA00022692"/>
    </source>
</evidence>
<dbReference type="SUPFAM" id="SSF58104">
    <property type="entry name" value="Methyl-accepting chemotaxis protein (MCP) signaling domain"/>
    <property type="match status" value="1"/>
</dbReference>
<dbReference type="InterPro" id="IPR033479">
    <property type="entry name" value="dCache_1"/>
</dbReference>
<dbReference type="Pfam" id="PF00015">
    <property type="entry name" value="MCPsignal"/>
    <property type="match status" value="1"/>
</dbReference>
<dbReference type="Pfam" id="PF02743">
    <property type="entry name" value="dCache_1"/>
    <property type="match status" value="1"/>
</dbReference>
<dbReference type="FunFam" id="1.10.287.950:FF:000001">
    <property type="entry name" value="Methyl-accepting chemotaxis sensory transducer"/>
    <property type="match status" value="1"/>
</dbReference>
<evidence type="ECO:0000259" key="15">
    <source>
        <dbReference type="PROSITE" id="PS50885"/>
    </source>
</evidence>
<dbReference type="Gene3D" id="1.10.287.950">
    <property type="entry name" value="Methyl-accepting chemotaxis protein"/>
    <property type="match status" value="1"/>
</dbReference>
<dbReference type="EMBL" id="AP019799">
    <property type="protein sequence ID" value="BBL91627.1"/>
    <property type="molecule type" value="Genomic_DNA"/>
</dbReference>
<evidence type="ECO:0000313" key="16">
    <source>
        <dbReference type="EMBL" id="BBL91627.1"/>
    </source>
</evidence>
<dbReference type="CDD" id="cd11386">
    <property type="entry name" value="MCP_signal"/>
    <property type="match status" value="1"/>
</dbReference>